<dbReference type="Gene3D" id="3.30.565.10">
    <property type="entry name" value="Histidine kinase-like ATPase, C-terminal domain"/>
    <property type="match status" value="1"/>
</dbReference>
<dbReference type="InterPro" id="IPR050640">
    <property type="entry name" value="Bact_2-comp_sensor_kinase"/>
</dbReference>
<dbReference type="InterPro" id="IPR003594">
    <property type="entry name" value="HATPase_dom"/>
</dbReference>
<dbReference type="InterPro" id="IPR010559">
    <property type="entry name" value="Sig_transdc_His_kin_internal"/>
</dbReference>
<organism evidence="3 4">
    <name type="scientific">Blautia obeum</name>
    <dbReference type="NCBI Taxonomy" id="40520"/>
    <lineage>
        <taxon>Bacteria</taxon>
        <taxon>Bacillati</taxon>
        <taxon>Bacillota</taxon>
        <taxon>Clostridia</taxon>
        <taxon>Lachnospirales</taxon>
        <taxon>Lachnospiraceae</taxon>
        <taxon>Blautia</taxon>
    </lineage>
</organism>
<dbReference type="InterPro" id="IPR036890">
    <property type="entry name" value="HATPase_C_sf"/>
</dbReference>
<sequence>MKKYKEKFRYLDARLKISFVAFCILAFLLVLCLDREWIFSEGFWKIAMIFLLVLLVGFTYLWIWKPYRRLINQVQRFSDGYISLADLTDVEVAISPEFERMARHMNKIVTATRTLDMSKRQAQYRALQNQINPHFLYNTLEGIRSEAIMAGLDNLADMTEALAIFFRYTISKVENLVTVEEELENCATYFKIQQYRFGSRIHLEIEQDEEDWDDILHCMIPKLTLQPILENSIIHGIELKLDEGKVTISISRTKSRLLIKVSDDGVGMNRETLDKLNAKLGSKEEEVKNYTQPEKGGVALVNVNNRIHLIFGEEYGMHVYSLENMGTSVELSIPVIYNENELKKKDK</sequence>
<dbReference type="Pfam" id="PF06580">
    <property type="entry name" value="His_kinase"/>
    <property type="match status" value="1"/>
</dbReference>
<feature type="transmembrane region" description="Helical" evidence="1">
    <location>
        <begin position="42"/>
        <end position="63"/>
    </location>
</feature>
<dbReference type="RefSeq" id="WP_055065826.1">
    <property type="nucleotide sequence ID" value="NZ_CYZD01000003.1"/>
</dbReference>
<dbReference type="AlphaFoldDB" id="A0A174A6V1"/>
<keyword evidence="1" id="KW-0812">Transmembrane</keyword>
<protein>
    <submittedName>
        <fullName evidence="3">Inner membrane protein ypdA</fullName>
    </submittedName>
</protein>
<dbReference type="GO" id="GO:0000155">
    <property type="term" value="F:phosphorelay sensor kinase activity"/>
    <property type="evidence" value="ECO:0007669"/>
    <property type="project" value="InterPro"/>
</dbReference>
<dbReference type="PANTHER" id="PTHR34220">
    <property type="entry name" value="SENSOR HISTIDINE KINASE YPDA"/>
    <property type="match status" value="1"/>
</dbReference>
<dbReference type="SUPFAM" id="SSF55874">
    <property type="entry name" value="ATPase domain of HSP90 chaperone/DNA topoisomerase II/histidine kinase"/>
    <property type="match status" value="1"/>
</dbReference>
<reference evidence="3 4" key="1">
    <citation type="submission" date="2015-09" db="EMBL/GenBank/DDBJ databases">
        <authorList>
            <consortium name="Pathogen Informatics"/>
        </authorList>
    </citation>
    <scope>NUCLEOTIDE SEQUENCE [LARGE SCALE GENOMIC DNA]</scope>
    <source>
        <strain evidence="3 4">2789STDY5608837</strain>
    </source>
</reference>
<proteinExistence type="predicted"/>
<keyword evidence="1" id="KW-0472">Membrane</keyword>
<dbReference type="GO" id="GO:0016020">
    <property type="term" value="C:membrane"/>
    <property type="evidence" value="ECO:0007669"/>
    <property type="project" value="InterPro"/>
</dbReference>
<evidence type="ECO:0000313" key="3">
    <source>
        <dbReference type="EMBL" id="CUN83619.1"/>
    </source>
</evidence>
<feature type="domain" description="Histidine kinase/HSP90-like ATPase" evidence="2">
    <location>
        <begin position="220"/>
        <end position="337"/>
    </location>
</feature>
<gene>
    <name evidence="3" type="primary">ypdA_1</name>
    <name evidence="3" type="ORF">ERS852394_01001</name>
</gene>
<evidence type="ECO:0000259" key="2">
    <source>
        <dbReference type="SMART" id="SM00387"/>
    </source>
</evidence>
<dbReference type="Proteomes" id="UP000095409">
    <property type="component" value="Unassembled WGS sequence"/>
</dbReference>
<name>A0A174A6V1_9FIRM</name>
<evidence type="ECO:0000256" key="1">
    <source>
        <dbReference type="SAM" id="Phobius"/>
    </source>
</evidence>
<evidence type="ECO:0000313" key="4">
    <source>
        <dbReference type="Proteomes" id="UP000095409"/>
    </source>
</evidence>
<dbReference type="PANTHER" id="PTHR34220:SF7">
    <property type="entry name" value="SENSOR HISTIDINE KINASE YPDA"/>
    <property type="match status" value="1"/>
</dbReference>
<keyword evidence="1" id="KW-1133">Transmembrane helix</keyword>
<dbReference type="EMBL" id="CYZD01000003">
    <property type="protein sequence ID" value="CUN83619.1"/>
    <property type="molecule type" value="Genomic_DNA"/>
</dbReference>
<dbReference type="Pfam" id="PF02518">
    <property type="entry name" value="HATPase_c"/>
    <property type="match status" value="1"/>
</dbReference>
<dbReference type="SMART" id="SM00387">
    <property type="entry name" value="HATPase_c"/>
    <property type="match status" value="1"/>
</dbReference>
<accession>A0A174A6V1</accession>